<gene>
    <name evidence="2" type="ORF">WMY93_033570</name>
</gene>
<evidence type="ECO:0000313" key="2">
    <source>
        <dbReference type="EMBL" id="KAK7879720.1"/>
    </source>
</evidence>
<dbReference type="AlphaFoldDB" id="A0AAW0MN60"/>
<feature type="region of interest" description="Disordered" evidence="1">
    <location>
        <begin position="175"/>
        <end position="251"/>
    </location>
</feature>
<feature type="compositionally biased region" description="Acidic residues" evidence="1">
    <location>
        <begin position="190"/>
        <end position="200"/>
    </location>
</feature>
<reference evidence="3" key="1">
    <citation type="submission" date="2024-04" db="EMBL/GenBank/DDBJ databases">
        <title>Salinicola lusitanus LLJ914,a marine bacterium isolated from the Okinawa Trough.</title>
        <authorList>
            <person name="Li J."/>
        </authorList>
    </citation>
    <scope>NUCLEOTIDE SEQUENCE [LARGE SCALE GENOMIC DNA]</scope>
</reference>
<protein>
    <submittedName>
        <fullName evidence="2">Uncharacterized protein</fullName>
    </submittedName>
</protein>
<feature type="region of interest" description="Disordered" evidence="1">
    <location>
        <begin position="50"/>
        <end position="76"/>
    </location>
</feature>
<dbReference type="Proteomes" id="UP001460270">
    <property type="component" value="Unassembled WGS sequence"/>
</dbReference>
<proteinExistence type="predicted"/>
<accession>A0AAW0MN60</accession>
<feature type="region of interest" description="Disordered" evidence="1">
    <location>
        <begin position="105"/>
        <end position="142"/>
    </location>
</feature>
<sequence>MFPLTNDVSLKVERMKCSTVSTASVLPQQVLHSLHVGRVLVQVQVQVQTPGSRAELRSSRSGPQHSSPEPCGVPYGEDNQMRRFRLWTVLPRSCISWCSDTAATEREKRRRRGREGGEREEEREGEREEKRGREREEREKRRGKREGERLVRLWTVLPRSCISWCSETALRLRERRDGGEEEERGREEEIGGEGGEEEEREREVSQTLDGPAAVVHQLVLRHRSTAEKENKKGLREEGESDGGEKYFIIKT</sequence>
<dbReference type="EMBL" id="JBBPFD010000208">
    <property type="protein sequence ID" value="KAK7879720.1"/>
    <property type="molecule type" value="Genomic_DNA"/>
</dbReference>
<feature type="compositionally biased region" description="Basic and acidic residues" evidence="1">
    <location>
        <begin position="224"/>
        <end position="237"/>
    </location>
</feature>
<comment type="caution">
    <text evidence="2">The sequence shown here is derived from an EMBL/GenBank/DDBJ whole genome shotgun (WGS) entry which is preliminary data.</text>
</comment>
<feature type="compositionally biased region" description="Basic and acidic residues" evidence="1">
    <location>
        <begin position="175"/>
        <end position="189"/>
    </location>
</feature>
<evidence type="ECO:0000313" key="3">
    <source>
        <dbReference type="Proteomes" id="UP001460270"/>
    </source>
</evidence>
<organism evidence="2 3">
    <name type="scientific">Mugilogobius chulae</name>
    <name type="common">yellowstripe goby</name>
    <dbReference type="NCBI Taxonomy" id="88201"/>
    <lineage>
        <taxon>Eukaryota</taxon>
        <taxon>Metazoa</taxon>
        <taxon>Chordata</taxon>
        <taxon>Craniata</taxon>
        <taxon>Vertebrata</taxon>
        <taxon>Euteleostomi</taxon>
        <taxon>Actinopterygii</taxon>
        <taxon>Neopterygii</taxon>
        <taxon>Teleostei</taxon>
        <taxon>Neoteleostei</taxon>
        <taxon>Acanthomorphata</taxon>
        <taxon>Gobiaria</taxon>
        <taxon>Gobiiformes</taxon>
        <taxon>Gobioidei</taxon>
        <taxon>Gobiidae</taxon>
        <taxon>Gobionellinae</taxon>
        <taxon>Mugilogobius</taxon>
    </lineage>
</organism>
<name>A0AAW0MN60_9GOBI</name>
<feature type="compositionally biased region" description="Basic and acidic residues" evidence="1">
    <location>
        <begin position="114"/>
        <end position="142"/>
    </location>
</feature>
<evidence type="ECO:0000256" key="1">
    <source>
        <dbReference type="SAM" id="MobiDB-lite"/>
    </source>
</evidence>
<keyword evidence="3" id="KW-1185">Reference proteome</keyword>